<feature type="compositionally biased region" description="Basic and acidic residues" evidence="1">
    <location>
        <begin position="934"/>
        <end position="963"/>
    </location>
</feature>
<feature type="compositionally biased region" description="Low complexity" evidence="1">
    <location>
        <begin position="1038"/>
        <end position="1059"/>
    </location>
</feature>
<evidence type="ECO:0000313" key="4">
    <source>
        <dbReference type="Proteomes" id="UP000011885"/>
    </source>
</evidence>
<feature type="compositionally biased region" description="Polar residues" evidence="1">
    <location>
        <begin position="813"/>
        <end position="834"/>
    </location>
</feature>
<feature type="transmembrane region" description="Helical" evidence="2">
    <location>
        <begin position="48"/>
        <end position="67"/>
    </location>
</feature>
<feature type="compositionally biased region" description="Low complexity" evidence="1">
    <location>
        <begin position="797"/>
        <end position="812"/>
    </location>
</feature>
<name>M5TU58_9BACT</name>
<dbReference type="OrthoDB" id="257350at2"/>
<dbReference type="EMBL" id="ANOH01000415">
    <property type="protein sequence ID" value="EMI52599.1"/>
    <property type="molecule type" value="Genomic_DNA"/>
</dbReference>
<gene>
    <name evidence="3" type="ORF">RSSM_05954</name>
</gene>
<feature type="compositionally biased region" description="Basic and acidic residues" evidence="1">
    <location>
        <begin position="1209"/>
        <end position="1225"/>
    </location>
</feature>
<evidence type="ECO:0000256" key="1">
    <source>
        <dbReference type="SAM" id="MobiDB-lite"/>
    </source>
</evidence>
<feature type="compositionally biased region" description="Basic and acidic residues" evidence="1">
    <location>
        <begin position="996"/>
        <end position="1005"/>
    </location>
</feature>
<feature type="compositionally biased region" description="Gly residues" evidence="1">
    <location>
        <begin position="586"/>
        <end position="648"/>
    </location>
</feature>
<dbReference type="Proteomes" id="UP000011885">
    <property type="component" value="Unassembled WGS sequence"/>
</dbReference>
<feature type="compositionally biased region" description="Low complexity" evidence="1">
    <location>
        <begin position="709"/>
        <end position="718"/>
    </location>
</feature>
<evidence type="ECO:0000256" key="2">
    <source>
        <dbReference type="SAM" id="Phobius"/>
    </source>
</evidence>
<keyword evidence="4" id="KW-1185">Reference proteome</keyword>
<reference evidence="3 4" key="1">
    <citation type="journal article" date="2013" name="Mar. Genomics">
        <title>Expression of sulfatases in Rhodopirellula baltica and the diversity of sulfatases in the genus Rhodopirellula.</title>
        <authorList>
            <person name="Wegner C.E."/>
            <person name="Richter-Heitmann T."/>
            <person name="Klindworth A."/>
            <person name="Klockow C."/>
            <person name="Richter M."/>
            <person name="Achstetter T."/>
            <person name="Glockner F.O."/>
            <person name="Harder J."/>
        </authorList>
    </citation>
    <scope>NUCLEOTIDE SEQUENCE [LARGE SCALE GENOMIC DNA]</scope>
    <source>
        <strain evidence="3 4">SM41</strain>
    </source>
</reference>
<keyword evidence="2" id="KW-0472">Membrane</keyword>
<proteinExistence type="predicted"/>
<protein>
    <submittedName>
        <fullName evidence="3">Circumsporozoite protein-putative membrane associated protein</fullName>
    </submittedName>
</protein>
<feature type="compositionally biased region" description="Low complexity" evidence="1">
    <location>
        <begin position="679"/>
        <end position="690"/>
    </location>
</feature>
<keyword evidence="2" id="KW-1133">Transmembrane helix</keyword>
<feature type="compositionally biased region" description="Polar residues" evidence="1">
    <location>
        <begin position="847"/>
        <end position="871"/>
    </location>
</feature>
<feature type="compositionally biased region" description="Low complexity" evidence="1">
    <location>
        <begin position="1071"/>
        <end position="1086"/>
    </location>
</feature>
<feature type="compositionally biased region" description="Polar residues" evidence="1">
    <location>
        <begin position="243"/>
        <end position="252"/>
    </location>
</feature>
<feature type="compositionally biased region" description="Polar residues" evidence="1">
    <location>
        <begin position="561"/>
        <end position="574"/>
    </location>
</feature>
<dbReference type="AlphaFoldDB" id="M5TU58"/>
<feature type="transmembrane region" description="Helical" evidence="2">
    <location>
        <begin position="21"/>
        <end position="42"/>
    </location>
</feature>
<comment type="caution">
    <text evidence="3">The sequence shown here is derived from an EMBL/GenBank/DDBJ whole genome shotgun (WGS) entry which is preliminary data.</text>
</comment>
<feature type="compositionally biased region" description="Basic and acidic residues" evidence="1">
    <location>
        <begin position="783"/>
        <end position="796"/>
    </location>
</feature>
<organism evidence="3 4">
    <name type="scientific">Rhodopirellula sallentina SM41</name>
    <dbReference type="NCBI Taxonomy" id="1263870"/>
    <lineage>
        <taxon>Bacteria</taxon>
        <taxon>Pseudomonadati</taxon>
        <taxon>Planctomycetota</taxon>
        <taxon>Planctomycetia</taxon>
        <taxon>Pirellulales</taxon>
        <taxon>Pirellulaceae</taxon>
        <taxon>Rhodopirellula</taxon>
    </lineage>
</organism>
<feature type="compositionally biased region" description="Low complexity" evidence="1">
    <location>
        <begin position="901"/>
        <end position="928"/>
    </location>
</feature>
<feature type="region of interest" description="Disordered" evidence="1">
    <location>
        <begin position="231"/>
        <end position="252"/>
    </location>
</feature>
<keyword evidence="2" id="KW-0812">Transmembrane</keyword>
<feature type="compositionally biased region" description="Polar residues" evidence="1">
    <location>
        <begin position="719"/>
        <end position="736"/>
    </location>
</feature>
<dbReference type="PATRIC" id="fig|1263870.3.peg.6309"/>
<sequence length="1247" mass="132869">MLDKISAAQDSLWRAELTRRVLILVIASMVVGLGWLVMDQWIWSPGVWGRTIVAAVLLAAVAAYAYLRLWPVVHLRIREDYAARALERDHPELGHALSSYVSLRQQRANHPRGQLAQRVVQSVGANAAAKLKHIDAPPSEATGLISWWVTAIALLALLAIYALASPKNSAQSVARLVRPLANLDAPRRVQITDVTPGDTETLAGRSLEIGATVKNLGDEEPVYFRWDTPQSELVDAGNPGSPADTQGETSPTQTQLLLSNADGDLDRYVATIPISHHAKGTRRYHIVAGDASVGPYEVSIRDTPVVQVREVIYSPPAYTGKTKHTSHTGSIQGVDGTKVELVASVNRPITRAIIEFNPRKVGQDLQATAGASEMQIAGDGMSVRFAFPLRSRKGGAIELQDYRIRVWDDVGQTNADPIVYPIRVIEDLPPEITIVVPQQSVKDVPIDSEQVFEIHAADVDYGLAEVEIEIHRGIDLIARSTLWKEPAGKLGNQVIEYRFRPSRMIVVARDGGIRARRGGGLIVGDEVEVVAIATDNRTDPNDATIVPGVTRTEPVRLRITAATSPNNQPTNEPDQPQGDRDSSKQQGGGQSDDGQQGGSGGGQSGEGQQGEGQQGEGQQGEGQQGEGQQGEGQQGEGQQGEGQQGGDSQGQNQSGDSNSDDSSDAGSEMTESGGEDSGSDASDNGGSSKGQPSNDGKNTPSENDRSDSNDSPPSENSDAQSSQGNNANASENNRSGKPNGGDPSNAADDTPQTPPQDDAEAFERIQDYLNEKRNNPSQNQDNGNRDSSRQPNDDRNQNGGNSGEQSNQQQLNDSGNESESTEGQGNDNNDASGEQSRDGNPPRGQDPNENASESSNKSDQPSGDNSRDPSMNNQDGPQSQNQNQSQNENTQNDAARDNENSASDQSSSDQSSSDQSSSDGASGDQASDNQSGDGRSDDSQTGESERTEESGKENSSESGKGSEDGNDEQGSNSDSDQDTNADTPSGQNRDSQSGSRDADPSRSDDSGASENQDGSPQNDSGSDSPSGEHPDSQPGQNGESQSQPDGSPSDSQSGDPQEQNPNQDPGNSDMPASNANSSNQSSDSPGEPSPFDQNPSSDSSQGGGSGQSGGGVGEEVPAENELPDPVDMEYTKAATDMVLDYLDETRTDPDPELLERLKWTEQDLRRFRQRWQDIKPIDGAPPTDAPAADEIEEALRSLGMRPPGNTQSNRRDRADDIRGLRDSGNRRPAPANIRDAFDAFRRGISRD</sequence>
<feature type="compositionally biased region" description="Basic and acidic residues" evidence="1">
    <location>
        <begin position="761"/>
        <end position="774"/>
    </location>
</feature>
<feature type="transmembrane region" description="Helical" evidence="2">
    <location>
        <begin position="144"/>
        <end position="164"/>
    </location>
</feature>
<feature type="compositionally biased region" description="Gly residues" evidence="1">
    <location>
        <begin position="1101"/>
        <end position="1113"/>
    </location>
</feature>
<feature type="compositionally biased region" description="Polar residues" evidence="1">
    <location>
        <begin position="1010"/>
        <end position="1025"/>
    </location>
</feature>
<feature type="region of interest" description="Disordered" evidence="1">
    <location>
        <begin position="1175"/>
        <end position="1247"/>
    </location>
</feature>
<feature type="compositionally biased region" description="Polar residues" evidence="1">
    <location>
        <begin position="969"/>
        <end position="992"/>
    </location>
</feature>
<feature type="compositionally biased region" description="Low complexity" evidence="1">
    <location>
        <begin position="1177"/>
        <end position="1186"/>
    </location>
</feature>
<feature type="compositionally biased region" description="Low complexity" evidence="1">
    <location>
        <begin position="872"/>
        <end position="892"/>
    </location>
</feature>
<feature type="compositionally biased region" description="Acidic residues" evidence="1">
    <location>
        <begin position="1116"/>
        <end position="1127"/>
    </location>
</feature>
<feature type="compositionally biased region" description="Basic and acidic residues" evidence="1">
    <location>
        <begin position="1235"/>
        <end position="1247"/>
    </location>
</feature>
<accession>M5TU58</accession>
<evidence type="ECO:0000313" key="3">
    <source>
        <dbReference type="EMBL" id="EMI52599.1"/>
    </source>
</evidence>
<feature type="region of interest" description="Disordered" evidence="1">
    <location>
        <begin position="560"/>
        <end position="1131"/>
    </location>
</feature>